<keyword evidence="2 5" id="KW-0812">Transmembrane</keyword>
<dbReference type="Proteomes" id="UP000050421">
    <property type="component" value="Unassembled WGS sequence"/>
</dbReference>
<keyword evidence="4 5" id="KW-0472">Membrane</keyword>
<keyword evidence="3 5" id="KW-1133">Transmembrane helix</keyword>
<dbReference type="OrthoDB" id="9800034at2"/>
<dbReference type="EMBL" id="LJXT01000112">
    <property type="protein sequence ID" value="KPQ12855.1"/>
    <property type="molecule type" value="Genomic_DNA"/>
</dbReference>
<evidence type="ECO:0000256" key="1">
    <source>
        <dbReference type="ARBA" id="ARBA00004127"/>
    </source>
</evidence>
<proteinExistence type="predicted"/>
<dbReference type="InterPro" id="IPR010652">
    <property type="entry name" value="DUF1232"/>
</dbReference>
<comment type="caution">
    <text evidence="7">The sequence shown here is derived from an EMBL/GenBank/DDBJ whole genome shotgun (WGS) entry which is preliminary data.</text>
</comment>
<evidence type="ECO:0000256" key="3">
    <source>
        <dbReference type="ARBA" id="ARBA00022989"/>
    </source>
</evidence>
<dbReference type="GO" id="GO:0012505">
    <property type="term" value="C:endomembrane system"/>
    <property type="evidence" value="ECO:0007669"/>
    <property type="project" value="UniProtKB-SubCell"/>
</dbReference>
<accession>A0A0P8AC39</accession>
<reference evidence="7 8" key="1">
    <citation type="submission" date="2015-09" db="EMBL/GenBank/DDBJ databases">
        <title>Identification and resolution of microdiversity through metagenomic sequencing of parallel consortia.</title>
        <authorList>
            <person name="Nelson W.C."/>
            <person name="Romine M.F."/>
            <person name="Lindemann S.R."/>
        </authorList>
    </citation>
    <scope>NUCLEOTIDE SEQUENCE [LARGE SCALE GENOMIC DNA]</scope>
    <source>
        <strain evidence="7">HL-49</strain>
    </source>
</reference>
<evidence type="ECO:0000313" key="7">
    <source>
        <dbReference type="EMBL" id="KPQ12855.1"/>
    </source>
</evidence>
<evidence type="ECO:0000256" key="5">
    <source>
        <dbReference type="SAM" id="Phobius"/>
    </source>
</evidence>
<dbReference type="PATRIC" id="fig|1305737.6.peg.3669"/>
<evidence type="ECO:0000259" key="6">
    <source>
        <dbReference type="Pfam" id="PF06803"/>
    </source>
</evidence>
<name>A0A0P8AC39_9BACT</name>
<dbReference type="AlphaFoldDB" id="A0A0P8AC39"/>
<evidence type="ECO:0000256" key="4">
    <source>
        <dbReference type="ARBA" id="ARBA00023136"/>
    </source>
</evidence>
<dbReference type="Pfam" id="PF06803">
    <property type="entry name" value="DUF1232"/>
    <property type="match status" value="1"/>
</dbReference>
<gene>
    <name evidence="7" type="ORF">HLUCCX10_14615</name>
</gene>
<dbReference type="STRING" id="1305737.GCA_000526355_01713"/>
<protein>
    <recommendedName>
        <fullName evidence="6">DUF1232 domain-containing protein</fullName>
    </recommendedName>
</protein>
<evidence type="ECO:0000313" key="8">
    <source>
        <dbReference type="Proteomes" id="UP000050421"/>
    </source>
</evidence>
<comment type="subcellular location">
    <subcellularLocation>
        <location evidence="1">Endomembrane system</location>
        <topology evidence="1">Multi-pass membrane protein</topology>
    </subcellularLocation>
</comment>
<dbReference type="eggNOG" id="COG3339">
    <property type="taxonomic scope" value="Bacteria"/>
</dbReference>
<sequence>MSKISDKAHQLLDQAKALFGKQVEGLAQKEGKVKELIAGVKQKLVDFGGNPRVKKLVEPISIFIRMLKAHFSGVKKLSSSTLGLVVLALVYFLSPIDIIPDFLGVFGFADDLSVILAVFAKLKDEVEEFLDWERTQL</sequence>
<organism evidence="7 8">
    <name type="scientific">Algoriphagus marincola HL-49</name>
    <dbReference type="NCBI Taxonomy" id="1305737"/>
    <lineage>
        <taxon>Bacteria</taxon>
        <taxon>Pseudomonadati</taxon>
        <taxon>Bacteroidota</taxon>
        <taxon>Cytophagia</taxon>
        <taxon>Cytophagales</taxon>
        <taxon>Cyclobacteriaceae</taxon>
        <taxon>Algoriphagus</taxon>
    </lineage>
</organism>
<feature type="domain" description="DUF1232" evidence="6">
    <location>
        <begin position="82"/>
        <end position="116"/>
    </location>
</feature>
<feature type="transmembrane region" description="Helical" evidence="5">
    <location>
        <begin position="77"/>
        <end position="96"/>
    </location>
</feature>
<evidence type="ECO:0000256" key="2">
    <source>
        <dbReference type="ARBA" id="ARBA00022692"/>
    </source>
</evidence>